<dbReference type="GO" id="GO:0005524">
    <property type="term" value="F:ATP binding"/>
    <property type="evidence" value="ECO:0007669"/>
    <property type="project" value="UniProtKB-KW"/>
</dbReference>
<evidence type="ECO:0000313" key="8">
    <source>
        <dbReference type="EMBL" id="MBB4092504.1"/>
    </source>
</evidence>
<gene>
    <name evidence="6" type="primary">phnN</name>
    <name evidence="8" type="ORF">GGQ79_000989</name>
</gene>
<dbReference type="Proteomes" id="UP000553980">
    <property type="component" value="Unassembled WGS sequence"/>
</dbReference>
<name>A0AB34YNP6_9HYPH</name>
<evidence type="ECO:0000256" key="2">
    <source>
        <dbReference type="ARBA" id="ARBA00005069"/>
    </source>
</evidence>
<dbReference type="PANTHER" id="PTHR23117:SF8">
    <property type="entry name" value="RIBOSE 1,5-BISPHOSPHATE PHOSPHOKINASE PHNN"/>
    <property type="match status" value="1"/>
</dbReference>
<dbReference type="InterPro" id="IPR008145">
    <property type="entry name" value="GK/Ca_channel_bsu"/>
</dbReference>
<evidence type="ECO:0000256" key="4">
    <source>
        <dbReference type="ARBA" id="ARBA00022741"/>
    </source>
</evidence>
<dbReference type="AlphaFoldDB" id="A0AB34YNP6"/>
<dbReference type="EC" id="2.7.4.23" evidence="6"/>
<evidence type="ECO:0000313" key="9">
    <source>
        <dbReference type="Proteomes" id="UP000553980"/>
    </source>
</evidence>
<comment type="pathway">
    <text evidence="2 6">Metabolic intermediate biosynthesis; 5-phospho-alpha-D-ribose 1-diphosphate biosynthesis; 5-phospho-alpha-D-ribose 1-diphosphate from D-ribose 5-phosphate (route II): step 3/3.</text>
</comment>
<dbReference type="Gene3D" id="3.40.50.300">
    <property type="entry name" value="P-loop containing nucleotide triphosphate hydrolases"/>
    <property type="match status" value="1"/>
</dbReference>
<dbReference type="EMBL" id="JACIEX010000002">
    <property type="protein sequence ID" value="MBB4092504.1"/>
    <property type="molecule type" value="Genomic_DNA"/>
</dbReference>
<feature type="binding site" evidence="6">
    <location>
        <begin position="17"/>
        <end position="24"/>
    </location>
    <ligand>
        <name>ATP</name>
        <dbReference type="ChEBI" id="CHEBI:30616"/>
    </ligand>
</feature>
<dbReference type="SUPFAM" id="SSF52540">
    <property type="entry name" value="P-loop containing nucleoside triphosphate hydrolases"/>
    <property type="match status" value="1"/>
</dbReference>
<dbReference type="GO" id="GO:0019634">
    <property type="term" value="P:organic phosphonate metabolic process"/>
    <property type="evidence" value="ECO:0007669"/>
    <property type="project" value="UniProtKB-UniRule"/>
</dbReference>
<dbReference type="InterPro" id="IPR027417">
    <property type="entry name" value="P-loop_NTPase"/>
</dbReference>
<reference evidence="8 9" key="1">
    <citation type="submission" date="2020-08" db="EMBL/GenBank/DDBJ databases">
        <title>Genomic Encyclopedia of Type Strains, Phase IV (KMG-IV): sequencing the most valuable type-strain genomes for metagenomic binning, comparative biology and taxonomic classification.</title>
        <authorList>
            <person name="Goeker M."/>
        </authorList>
    </citation>
    <scope>NUCLEOTIDE SEQUENCE [LARGE SCALE GENOMIC DNA]</scope>
    <source>
        <strain evidence="8 9">DSM 23868</strain>
    </source>
</reference>
<dbReference type="HAMAP" id="MF_00836">
    <property type="entry name" value="PhnN"/>
    <property type="match status" value="1"/>
</dbReference>
<dbReference type="NCBIfam" id="TIGR02322">
    <property type="entry name" value="phosphon_PhnN"/>
    <property type="match status" value="1"/>
</dbReference>
<keyword evidence="4 6" id="KW-0547">Nucleotide-binding</keyword>
<protein>
    <recommendedName>
        <fullName evidence="6">Ribose 1,5-bisphosphate phosphokinase PhnN</fullName>
        <ecNumber evidence="6">2.7.4.23</ecNumber>
    </recommendedName>
    <alternativeName>
        <fullName evidence="6">Ribose 1,5-bisphosphokinase</fullName>
    </alternativeName>
</protein>
<evidence type="ECO:0000256" key="1">
    <source>
        <dbReference type="ARBA" id="ARBA00000373"/>
    </source>
</evidence>
<dbReference type="GO" id="GO:0033863">
    <property type="term" value="F:ribose 1,5-bisphosphate phosphokinase activity"/>
    <property type="evidence" value="ECO:0007669"/>
    <property type="project" value="UniProtKB-UniRule"/>
</dbReference>
<dbReference type="PANTHER" id="PTHR23117">
    <property type="entry name" value="GUANYLATE KINASE-RELATED"/>
    <property type="match status" value="1"/>
</dbReference>
<evidence type="ECO:0000256" key="6">
    <source>
        <dbReference type="HAMAP-Rule" id="MF_00836"/>
    </source>
</evidence>
<sequence>MPMQSNTPKGCFVAVVGPSGAGKDTIMDAARVALAGDTRFHFVRRIITRPQMPGTEDHDSLDEAAFTKAAGEGAFALHWQAHGLSYGLPKSLEAEIADGIVVIANVSRRVLGDIRRLYSERSVVVISARPEVLAERLASRGRESREEIALRLKREVSFDDGADDVVIIDNSGEVAASTDAFLRHLQEMSIKTIA</sequence>
<comment type="caution">
    <text evidence="8">The sequence shown here is derived from an EMBL/GenBank/DDBJ whole genome shotgun (WGS) entry which is preliminary data.</text>
</comment>
<comment type="similarity">
    <text evidence="6">Belongs to the ribose 1,5-bisphosphokinase family.</text>
</comment>
<evidence type="ECO:0000259" key="7">
    <source>
        <dbReference type="SMART" id="SM00072"/>
    </source>
</evidence>
<dbReference type="GO" id="GO:0005829">
    <property type="term" value="C:cytosol"/>
    <property type="evidence" value="ECO:0007669"/>
    <property type="project" value="TreeGrafter"/>
</dbReference>
<dbReference type="SMART" id="SM00072">
    <property type="entry name" value="GuKc"/>
    <property type="match status" value="1"/>
</dbReference>
<evidence type="ECO:0000256" key="3">
    <source>
        <dbReference type="ARBA" id="ARBA00022679"/>
    </source>
</evidence>
<comment type="catalytic activity">
    <reaction evidence="1 6">
        <text>alpha-D-ribose 1,5-bisphosphate + ATP = 5-phospho-alpha-D-ribose 1-diphosphate + ADP</text>
        <dbReference type="Rhea" id="RHEA:20109"/>
        <dbReference type="ChEBI" id="CHEBI:30616"/>
        <dbReference type="ChEBI" id="CHEBI:58017"/>
        <dbReference type="ChEBI" id="CHEBI:68688"/>
        <dbReference type="ChEBI" id="CHEBI:456216"/>
        <dbReference type="EC" id="2.7.4.23"/>
    </reaction>
</comment>
<evidence type="ECO:0000256" key="5">
    <source>
        <dbReference type="ARBA" id="ARBA00022840"/>
    </source>
</evidence>
<feature type="domain" description="Guanylate kinase/L-type calcium channel beta subunit" evidence="7">
    <location>
        <begin position="9"/>
        <end position="193"/>
    </location>
</feature>
<accession>A0AB34YNP6</accession>
<keyword evidence="5 6" id="KW-0067">ATP-binding</keyword>
<organism evidence="8 9">
    <name type="scientific">Brucella pecoris</name>
    <dbReference type="NCBI Taxonomy" id="867683"/>
    <lineage>
        <taxon>Bacteria</taxon>
        <taxon>Pseudomonadati</taxon>
        <taxon>Pseudomonadota</taxon>
        <taxon>Alphaproteobacteria</taxon>
        <taxon>Hyphomicrobiales</taxon>
        <taxon>Brucellaceae</taxon>
        <taxon>Brucella/Ochrobactrum group</taxon>
        <taxon>Brucella</taxon>
    </lineage>
</organism>
<proteinExistence type="inferred from homology"/>
<dbReference type="InterPro" id="IPR012699">
    <property type="entry name" value="PhnN"/>
</dbReference>
<keyword evidence="9" id="KW-1185">Reference proteome</keyword>
<comment type="function">
    <text evidence="6">Catalyzes the phosphorylation of ribose 1,5-bisphosphate to 5-phospho-D-ribosyl alpha-1-diphosphate (PRPP).</text>
</comment>
<dbReference type="GO" id="GO:0006015">
    <property type="term" value="P:5-phosphoribose 1-diphosphate biosynthetic process"/>
    <property type="evidence" value="ECO:0007669"/>
    <property type="project" value="UniProtKB-UniRule"/>
</dbReference>
<keyword evidence="3 6" id="KW-0808">Transferase</keyword>